<evidence type="ECO:0000313" key="2">
    <source>
        <dbReference type="EMBL" id="REJ04150.1"/>
    </source>
</evidence>
<organism evidence="2 3">
    <name type="scientific">Microbacterium bovistercoris</name>
    <dbReference type="NCBI Taxonomy" id="2293570"/>
    <lineage>
        <taxon>Bacteria</taxon>
        <taxon>Bacillati</taxon>
        <taxon>Actinomycetota</taxon>
        <taxon>Actinomycetes</taxon>
        <taxon>Micrococcales</taxon>
        <taxon>Microbacteriaceae</taxon>
        <taxon>Microbacterium</taxon>
    </lineage>
</organism>
<keyword evidence="1" id="KW-0732">Signal</keyword>
<dbReference type="EMBL" id="QUAB01000048">
    <property type="protein sequence ID" value="REJ04150.1"/>
    <property type="molecule type" value="Genomic_DNA"/>
</dbReference>
<keyword evidence="3" id="KW-1185">Reference proteome</keyword>
<accession>A0A371NPR5</accession>
<reference evidence="2 3" key="1">
    <citation type="submission" date="2018-08" db="EMBL/GenBank/DDBJ databases">
        <title>Isolation, diversity and antifungal activity of Actinobacteria from cow dung.</title>
        <authorList>
            <person name="Ling L."/>
        </authorList>
    </citation>
    <scope>NUCLEOTIDE SEQUENCE [LARGE SCALE GENOMIC DNA]</scope>
    <source>
        <strain evidence="2 3">NEAU-LLE</strain>
    </source>
</reference>
<evidence type="ECO:0000256" key="1">
    <source>
        <dbReference type="SAM" id="SignalP"/>
    </source>
</evidence>
<sequence>MIIALFAFAVSVVVATAALLAHQTRTLDARFEKIDARFEKVDSRFEKIDTELGEIKVAVARLEGPLPKLQRL</sequence>
<dbReference type="OrthoDB" id="5073812at2"/>
<name>A0A371NPR5_9MICO</name>
<comment type="caution">
    <text evidence="2">The sequence shown here is derived from an EMBL/GenBank/DDBJ whole genome shotgun (WGS) entry which is preliminary data.</text>
</comment>
<feature type="signal peptide" evidence="1">
    <location>
        <begin position="1"/>
        <end position="17"/>
    </location>
</feature>
<protein>
    <submittedName>
        <fullName evidence="2">Uncharacterized protein</fullName>
    </submittedName>
</protein>
<proteinExistence type="predicted"/>
<dbReference type="Proteomes" id="UP000262172">
    <property type="component" value="Unassembled WGS sequence"/>
</dbReference>
<gene>
    <name evidence="2" type="ORF">DY023_16270</name>
</gene>
<dbReference type="Gene3D" id="6.10.250.2540">
    <property type="match status" value="1"/>
</dbReference>
<feature type="chain" id="PRO_5016877795" evidence="1">
    <location>
        <begin position="18"/>
        <end position="72"/>
    </location>
</feature>
<dbReference type="AlphaFoldDB" id="A0A371NPR5"/>
<evidence type="ECO:0000313" key="3">
    <source>
        <dbReference type="Proteomes" id="UP000262172"/>
    </source>
</evidence>